<reference evidence="4" key="4">
    <citation type="journal article" date="2008" name="Nucleic Acids Res.">
        <title>The rice annotation project database (RAP-DB): 2008 update.</title>
        <authorList>
            <consortium name="The rice annotation project (RAP)"/>
        </authorList>
    </citation>
    <scope>GENOME REANNOTATION</scope>
    <source>
        <strain evidence="4">cv. Nipponbare</strain>
    </source>
</reference>
<evidence type="ECO:0000256" key="1">
    <source>
        <dbReference type="SAM" id="MobiDB-lite"/>
    </source>
</evidence>
<organism evidence="3 4">
    <name type="scientific">Oryza sativa subsp. japonica</name>
    <name type="common">Rice</name>
    <dbReference type="NCBI Taxonomy" id="39947"/>
    <lineage>
        <taxon>Eukaryota</taxon>
        <taxon>Viridiplantae</taxon>
        <taxon>Streptophyta</taxon>
        <taxon>Embryophyta</taxon>
        <taxon>Tracheophyta</taxon>
        <taxon>Spermatophyta</taxon>
        <taxon>Magnoliopsida</taxon>
        <taxon>Liliopsida</taxon>
        <taxon>Poales</taxon>
        <taxon>Poaceae</taxon>
        <taxon>BOP clade</taxon>
        <taxon>Oryzoideae</taxon>
        <taxon>Oryzeae</taxon>
        <taxon>Oryzinae</taxon>
        <taxon>Oryza</taxon>
        <taxon>Oryza sativa</taxon>
    </lineage>
</organism>
<evidence type="ECO:0000313" key="4">
    <source>
        <dbReference type="Proteomes" id="UP000000763"/>
    </source>
</evidence>
<dbReference type="EMBL" id="AP004589">
    <property type="protein sequence ID" value="BAD03215.1"/>
    <property type="molecule type" value="Genomic_DNA"/>
</dbReference>
<evidence type="ECO:0000313" key="2">
    <source>
        <dbReference type="EMBL" id="BAD03215.1"/>
    </source>
</evidence>
<reference evidence="2" key="1">
    <citation type="submission" date="2001-12" db="EMBL/GenBank/DDBJ databases">
        <title>Oryza sativa nipponbare(GA3) genomic DNA, chromosome 8, PAC clone:P0556A11.</title>
        <authorList>
            <person name="Sasaki T."/>
            <person name="Matsumoto T."/>
            <person name="Yamamoto K."/>
        </authorList>
    </citation>
    <scope>NUCLEOTIDE SEQUENCE</scope>
</reference>
<reference evidence="4" key="3">
    <citation type="journal article" date="2005" name="Nature">
        <title>The map-based sequence of the rice genome.</title>
        <authorList>
            <consortium name="International rice genome sequencing project (IRGSP)"/>
            <person name="Matsumoto T."/>
            <person name="Wu J."/>
            <person name="Kanamori H."/>
            <person name="Katayose Y."/>
            <person name="Fujisawa M."/>
            <person name="Namiki N."/>
            <person name="Mizuno H."/>
            <person name="Yamamoto K."/>
            <person name="Antonio B.A."/>
            <person name="Baba T."/>
            <person name="Sakata K."/>
            <person name="Nagamura Y."/>
            <person name="Aoki H."/>
            <person name="Arikawa K."/>
            <person name="Arita K."/>
            <person name="Bito T."/>
            <person name="Chiden Y."/>
            <person name="Fujitsuka N."/>
            <person name="Fukunaka R."/>
            <person name="Hamada M."/>
            <person name="Harada C."/>
            <person name="Hayashi A."/>
            <person name="Hijishita S."/>
            <person name="Honda M."/>
            <person name="Hosokawa S."/>
            <person name="Ichikawa Y."/>
            <person name="Idonuma A."/>
            <person name="Iijima M."/>
            <person name="Ikeda M."/>
            <person name="Ikeno M."/>
            <person name="Ito K."/>
            <person name="Ito S."/>
            <person name="Ito T."/>
            <person name="Ito Y."/>
            <person name="Ito Y."/>
            <person name="Iwabuchi A."/>
            <person name="Kamiya K."/>
            <person name="Karasawa W."/>
            <person name="Kurita K."/>
            <person name="Katagiri S."/>
            <person name="Kikuta A."/>
            <person name="Kobayashi H."/>
            <person name="Kobayashi N."/>
            <person name="Machita K."/>
            <person name="Maehara T."/>
            <person name="Masukawa M."/>
            <person name="Mizubayashi T."/>
            <person name="Mukai Y."/>
            <person name="Nagasaki H."/>
            <person name="Nagata Y."/>
            <person name="Naito S."/>
            <person name="Nakashima M."/>
            <person name="Nakama Y."/>
            <person name="Nakamichi Y."/>
            <person name="Nakamura M."/>
            <person name="Meguro A."/>
            <person name="Negishi M."/>
            <person name="Ohta I."/>
            <person name="Ohta T."/>
            <person name="Okamoto M."/>
            <person name="Ono N."/>
            <person name="Saji S."/>
            <person name="Sakaguchi M."/>
            <person name="Sakai K."/>
            <person name="Shibata M."/>
            <person name="Shimokawa T."/>
            <person name="Song J."/>
            <person name="Takazaki Y."/>
            <person name="Terasawa K."/>
            <person name="Tsugane M."/>
            <person name="Tsuji K."/>
            <person name="Ueda S."/>
            <person name="Waki K."/>
            <person name="Yamagata H."/>
            <person name="Yamamoto M."/>
            <person name="Yamamoto S."/>
            <person name="Yamane H."/>
            <person name="Yoshiki S."/>
            <person name="Yoshihara R."/>
            <person name="Yukawa K."/>
            <person name="Zhong H."/>
            <person name="Yano M."/>
            <person name="Yuan Q."/>
            <person name="Ouyang S."/>
            <person name="Liu J."/>
            <person name="Jones K.M."/>
            <person name="Gansberger K."/>
            <person name="Moffat K."/>
            <person name="Hill J."/>
            <person name="Bera J."/>
            <person name="Fadrosh D."/>
            <person name="Jin S."/>
            <person name="Johri S."/>
            <person name="Kim M."/>
            <person name="Overton L."/>
            <person name="Reardon M."/>
            <person name="Tsitrin T."/>
            <person name="Vuong H."/>
            <person name="Weaver B."/>
            <person name="Ciecko A."/>
            <person name="Tallon L."/>
            <person name="Jackson J."/>
            <person name="Pai G."/>
            <person name="Aken S.V."/>
            <person name="Utterback T."/>
            <person name="Reidmuller S."/>
            <person name="Feldblyum T."/>
            <person name="Hsiao J."/>
            <person name="Zismann V."/>
            <person name="Iobst S."/>
            <person name="de Vazeille A.R."/>
            <person name="Buell C.R."/>
            <person name="Ying K."/>
            <person name="Li Y."/>
            <person name="Lu T."/>
            <person name="Huang Y."/>
            <person name="Zhao Q."/>
            <person name="Feng Q."/>
            <person name="Zhang L."/>
            <person name="Zhu J."/>
            <person name="Weng Q."/>
            <person name="Mu J."/>
            <person name="Lu Y."/>
            <person name="Fan D."/>
            <person name="Liu Y."/>
            <person name="Guan J."/>
            <person name="Zhang Y."/>
            <person name="Yu S."/>
            <person name="Liu X."/>
            <person name="Zhang Y."/>
            <person name="Hong G."/>
            <person name="Han B."/>
            <person name="Choisne N."/>
            <person name="Demange N."/>
            <person name="Orjeda G."/>
            <person name="Samain S."/>
            <person name="Cattolico L."/>
            <person name="Pelletier E."/>
            <person name="Couloux A."/>
            <person name="Segurens B."/>
            <person name="Wincker P."/>
            <person name="D'Hont A."/>
            <person name="Scarpelli C."/>
            <person name="Weissenbach J."/>
            <person name="Salanoubat M."/>
            <person name="Quetier F."/>
            <person name="Yu Y."/>
            <person name="Kim H.R."/>
            <person name="Rambo T."/>
            <person name="Currie J."/>
            <person name="Collura K."/>
            <person name="Luo M."/>
            <person name="Yang T."/>
            <person name="Ammiraju J.S.S."/>
            <person name="Engler F."/>
            <person name="Soderlund C."/>
            <person name="Wing R.A."/>
            <person name="Palmer L.E."/>
            <person name="de la Bastide M."/>
            <person name="Spiegel L."/>
            <person name="Nascimento L."/>
            <person name="Zutavern T."/>
            <person name="O'Shaughnessy A."/>
            <person name="Dike S."/>
            <person name="Dedhia N."/>
            <person name="Preston R."/>
            <person name="Balija V."/>
            <person name="McCombie W.R."/>
            <person name="Chow T."/>
            <person name="Chen H."/>
            <person name="Chung M."/>
            <person name="Chen C."/>
            <person name="Shaw J."/>
            <person name="Wu H."/>
            <person name="Hsiao K."/>
            <person name="Chao Y."/>
            <person name="Chu M."/>
            <person name="Cheng C."/>
            <person name="Hour A."/>
            <person name="Lee P."/>
            <person name="Lin S."/>
            <person name="Lin Y."/>
            <person name="Liou J."/>
            <person name="Liu S."/>
            <person name="Hsing Y."/>
            <person name="Raghuvanshi S."/>
            <person name="Mohanty A."/>
            <person name="Bharti A.K."/>
            <person name="Gaur A."/>
            <person name="Gupta V."/>
            <person name="Kumar D."/>
            <person name="Ravi V."/>
            <person name="Vij S."/>
            <person name="Kapur A."/>
            <person name="Khurana P."/>
            <person name="Khurana P."/>
            <person name="Khurana J.P."/>
            <person name="Tyagi A.K."/>
            <person name="Gaikwad K."/>
            <person name="Singh A."/>
            <person name="Dalal V."/>
            <person name="Srivastava S."/>
            <person name="Dixit A."/>
            <person name="Pal A.K."/>
            <person name="Ghazi I.A."/>
            <person name="Yadav M."/>
            <person name="Pandit A."/>
            <person name="Bhargava A."/>
            <person name="Sureshbabu K."/>
            <person name="Batra K."/>
            <person name="Sharma T.R."/>
            <person name="Mohapatra T."/>
            <person name="Singh N.K."/>
            <person name="Messing J."/>
            <person name="Nelson A.B."/>
            <person name="Fuks G."/>
            <person name="Kavchok S."/>
            <person name="Keizer G."/>
            <person name="Linton E."/>
            <person name="Llaca V."/>
            <person name="Song R."/>
            <person name="Tanyolac B."/>
            <person name="Young S."/>
            <person name="Ho-Il K."/>
            <person name="Hahn J.H."/>
            <person name="Sangsakoo G."/>
            <person name="Vanavichit A."/>
            <person name="de Mattos Luiz.A.T."/>
            <person name="Zimmer P.D."/>
            <person name="Malone G."/>
            <person name="Dellagostin O."/>
            <person name="de Oliveira A.C."/>
            <person name="Bevan M."/>
            <person name="Bancroft I."/>
            <person name="Minx P."/>
            <person name="Cordum H."/>
            <person name="Wilson R."/>
            <person name="Cheng Z."/>
            <person name="Jin W."/>
            <person name="Jiang J."/>
            <person name="Leong S.A."/>
            <person name="Iwama H."/>
            <person name="Gojobori T."/>
            <person name="Itoh T."/>
            <person name="Niimura Y."/>
            <person name="Fujii Y."/>
            <person name="Habara T."/>
            <person name="Sakai H."/>
            <person name="Sato Y."/>
            <person name="Wilson G."/>
            <person name="Kumar K."/>
            <person name="McCouch S."/>
            <person name="Juretic N."/>
            <person name="Hoen D."/>
            <person name="Wright S."/>
            <person name="Bruskiewich R."/>
            <person name="Bureau T."/>
            <person name="Miyao A."/>
            <person name="Hirochika H."/>
            <person name="Nishikawa T."/>
            <person name="Kadowaki K."/>
            <person name="Sugiura M."/>
            <person name="Burr B."/>
            <person name="Sasaki T."/>
        </authorList>
    </citation>
    <scope>NUCLEOTIDE SEQUENCE [LARGE SCALE GENOMIC DNA]</scope>
    <source>
        <strain evidence="4">cv. Nipponbare</strain>
    </source>
</reference>
<protein>
    <submittedName>
        <fullName evidence="3">Uncharacterized protein</fullName>
    </submittedName>
</protein>
<evidence type="ECO:0000313" key="3">
    <source>
        <dbReference type="EMBL" id="BAD03584.1"/>
    </source>
</evidence>
<name>Q6Z1I8_ORYSJ</name>
<dbReference type="Proteomes" id="UP000000763">
    <property type="component" value="Chromosome 8"/>
</dbReference>
<dbReference type="AlphaFoldDB" id="Q6Z1I8"/>
<reference evidence="3" key="2">
    <citation type="submission" date="2002-06" db="EMBL/GenBank/DDBJ databases">
        <title>Oryza sativa nipponbare(GA3) genomic DNA, chromosome 8, BAC clone:OSJNBb0094P23.</title>
        <authorList>
            <person name="Sasaki T."/>
            <person name="Matsumoto T."/>
            <person name="Katayose Y."/>
        </authorList>
    </citation>
    <scope>NUCLEOTIDE SEQUENCE</scope>
</reference>
<sequence>MAHSGLVDGRSTGDGDSRGGRCGGGDSRGGEQGRRYLGGGAARLGGNRRRELDRATMEGETIAAAAGGQHPTLCQAQAVRLVGWPAATRGRDGQRFST</sequence>
<accession>Q6Z1I8</accession>
<gene>
    <name evidence="3" type="ORF">OSJNBb0094P23.38</name>
    <name evidence="2" type="ORF">P0556A11.9</name>
</gene>
<proteinExistence type="predicted"/>
<dbReference type="EMBL" id="AP005416">
    <property type="protein sequence ID" value="BAD03584.1"/>
    <property type="molecule type" value="Genomic_DNA"/>
</dbReference>
<feature type="region of interest" description="Disordered" evidence="1">
    <location>
        <begin position="1"/>
        <end position="50"/>
    </location>
</feature>